<proteinExistence type="predicted"/>
<sequence length="93" mass="10823">MLCTWTTFLLIYRTDCTSIILKRSLVYLLMIAASLERTLCFKQWKNVRRLTPEKQIWKPKGNNAPVIRTTFAKEGRVDLVSEAIITLSSLEFQ</sequence>
<protein>
    <submittedName>
        <fullName evidence="2">Secreted protein</fullName>
    </submittedName>
</protein>
<reference evidence="2" key="1">
    <citation type="submission" date="2022-11" db="UniProtKB">
        <authorList>
            <consortium name="WormBaseParasite"/>
        </authorList>
    </citation>
    <scope>IDENTIFICATION</scope>
</reference>
<dbReference type="WBParaSite" id="nRc.2.0.1.t20643-RA">
    <property type="protein sequence ID" value="nRc.2.0.1.t20643-RA"/>
    <property type="gene ID" value="nRc.2.0.1.g20643"/>
</dbReference>
<dbReference type="Proteomes" id="UP000887565">
    <property type="component" value="Unplaced"/>
</dbReference>
<evidence type="ECO:0000313" key="1">
    <source>
        <dbReference type="Proteomes" id="UP000887565"/>
    </source>
</evidence>
<organism evidence="1 2">
    <name type="scientific">Romanomermis culicivorax</name>
    <name type="common">Nematode worm</name>
    <dbReference type="NCBI Taxonomy" id="13658"/>
    <lineage>
        <taxon>Eukaryota</taxon>
        <taxon>Metazoa</taxon>
        <taxon>Ecdysozoa</taxon>
        <taxon>Nematoda</taxon>
        <taxon>Enoplea</taxon>
        <taxon>Dorylaimia</taxon>
        <taxon>Mermithida</taxon>
        <taxon>Mermithoidea</taxon>
        <taxon>Mermithidae</taxon>
        <taxon>Romanomermis</taxon>
    </lineage>
</organism>
<name>A0A915J492_ROMCU</name>
<dbReference type="AlphaFoldDB" id="A0A915J492"/>
<evidence type="ECO:0000313" key="2">
    <source>
        <dbReference type="WBParaSite" id="nRc.2.0.1.t20643-RA"/>
    </source>
</evidence>
<accession>A0A915J492</accession>
<keyword evidence="1" id="KW-1185">Reference proteome</keyword>